<evidence type="ECO:0000259" key="4">
    <source>
        <dbReference type="PROSITE" id="PS51133"/>
    </source>
</evidence>
<dbReference type="GO" id="GO:0003676">
    <property type="term" value="F:nucleic acid binding"/>
    <property type="evidence" value="ECO:0007669"/>
    <property type="project" value="InterPro"/>
</dbReference>
<keyword evidence="1" id="KW-0479">Metal-binding</keyword>
<evidence type="ECO:0000256" key="3">
    <source>
        <dbReference type="ARBA" id="ARBA00022833"/>
    </source>
</evidence>
<keyword evidence="3" id="KW-0862">Zinc</keyword>
<dbReference type="PROSITE" id="PS51133">
    <property type="entry name" value="ZF_TFIIS_2"/>
    <property type="match status" value="1"/>
</dbReference>
<evidence type="ECO:0000256" key="1">
    <source>
        <dbReference type="ARBA" id="ARBA00022723"/>
    </source>
</evidence>
<dbReference type="InterPro" id="IPR001222">
    <property type="entry name" value="Znf_TFIIS"/>
</dbReference>
<evidence type="ECO:0000256" key="2">
    <source>
        <dbReference type="ARBA" id="ARBA00022771"/>
    </source>
</evidence>
<dbReference type="Gene3D" id="2.20.25.10">
    <property type="match status" value="1"/>
</dbReference>
<protein>
    <recommendedName>
        <fullName evidence="4">TFIIS-type domain-containing protein</fullName>
    </recommendedName>
</protein>
<dbReference type="SUPFAM" id="SSF57783">
    <property type="entry name" value="Zinc beta-ribbon"/>
    <property type="match status" value="1"/>
</dbReference>
<dbReference type="EMBL" id="MN740746">
    <property type="protein sequence ID" value="QHU09840.1"/>
    <property type="molecule type" value="Genomic_DNA"/>
</dbReference>
<feature type="domain" description="TFIIS-type" evidence="4">
    <location>
        <begin position="301"/>
        <end position="342"/>
    </location>
</feature>
<dbReference type="GO" id="GO:0008270">
    <property type="term" value="F:zinc ion binding"/>
    <property type="evidence" value="ECO:0007669"/>
    <property type="project" value="UniProtKB-KW"/>
</dbReference>
<dbReference type="GO" id="GO:0006351">
    <property type="term" value="P:DNA-templated transcription"/>
    <property type="evidence" value="ECO:0007669"/>
    <property type="project" value="InterPro"/>
</dbReference>
<organism evidence="5">
    <name type="scientific">viral metagenome</name>
    <dbReference type="NCBI Taxonomy" id="1070528"/>
    <lineage>
        <taxon>unclassified sequences</taxon>
        <taxon>metagenomes</taxon>
        <taxon>organismal metagenomes</taxon>
    </lineage>
</organism>
<name>A0A6C0JYR9_9ZZZZ</name>
<proteinExistence type="predicted"/>
<evidence type="ECO:0000313" key="5">
    <source>
        <dbReference type="EMBL" id="QHU09840.1"/>
    </source>
</evidence>
<sequence length="343" mass="39152">MKGTAMVQYVYVSAAGSVHDGQIPTKAGDVLEWIRKKHGANIQFQGKIQDPIKETNWLSIFASIDGDVSQSNNHILPAPLDEEVYTGPIIILASKVENADEYDPSISSYSNLSTDHYNTVYQEWTFVEDDSDEEVVEHDDEFVEEEEEDDDEETEHPAKNVFVQPIHASNVFVDCTIRDKVIENFSELMDSILAKEVEESLLKNVSEQSLKENIDVDWTNKVFWNLYRNRAISLYENLLGEKGYVCNGERWLDKLKTGDVSPATLAEMNAVDLCPARWKASIEKIIEGEKKLYAKSDSASIFMWCSGCKKKSKCDYYQLQTRSADEPMTTFVSCLECDRRWKF</sequence>
<reference evidence="5" key="1">
    <citation type="journal article" date="2020" name="Nature">
        <title>Giant virus diversity and host interactions through global metagenomics.</title>
        <authorList>
            <person name="Schulz F."/>
            <person name="Roux S."/>
            <person name="Paez-Espino D."/>
            <person name="Jungbluth S."/>
            <person name="Walsh D.A."/>
            <person name="Denef V.J."/>
            <person name="McMahon K.D."/>
            <person name="Konstantinidis K.T."/>
            <person name="Eloe-Fadrosh E.A."/>
            <person name="Kyrpides N.C."/>
            <person name="Woyke T."/>
        </authorList>
    </citation>
    <scope>NUCLEOTIDE SEQUENCE</scope>
    <source>
        <strain evidence="5">GVMAG-S-1101164-164</strain>
    </source>
</reference>
<dbReference type="PANTHER" id="PTHR11477:SF0">
    <property type="entry name" value="IP08861P-RELATED"/>
    <property type="match status" value="1"/>
</dbReference>
<dbReference type="PANTHER" id="PTHR11477">
    <property type="entry name" value="TRANSCRIPTION FACTOR S-II ZINC FINGER DOMAIN-CONTAINING PROTEIN"/>
    <property type="match status" value="1"/>
</dbReference>
<dbReference type="CDD" id="cd13749">
    <property type="entry name" value="Zn-ribbon_TFIIS"/>
    <property type="match status" value="1"/>
</dbReference>
<keyword evidence="2" id="KW-0863">Zinc-finger</keyword>
<dbReference type="Pfam" id="PF01096">
    <property type="entry name" value="Zn_ribbon_TFIIS"/>
    <property type="match status" value="1"/>
</dbReference>
<dbReference type="AlphaFoldDB" id="A0A6C0JYR9"/>
<accession>A0A6C0JYR9</accession>
<dbReference type="SMART" id="SM00440">
    <property type="entry name" value="ZnF_C2C2"/>
    <property type="match status" value="1"/>
</dbReference>
<dbReference type="GO" id="GO:0005634">
    <property type="term" value="C:nucleus"/>
    <property type="evidence" value="ECO:0007669"/>
    <property type="project" value="TreeGrafter"/>
</dbReference>